<name>A0A6G1E7Q0_9ORYZ</name>
<comment type="caution">
    <text evidence="2">The sequence shown here is derived from an EMBL/GenBank/DDBJ whole genome shotgun (WGS) entry which is preliminary data.</text>
</comment>
<accession>A0A6G1E7Q0</accession>
<keyword evidence="3" id="KW-1185">Reference proteome</keyword>
<evidence type="ECO:0000313" key="2">
    <source>
        <dbReference type="EMBL" id="KAF0920464.1"/>
    </source>
</evidence>
<dbReference type="Proteomes" id="UP000479710">
    <property type="component" value="Unassembled WGS sequence"/>
</dbReference>
<evidence type="ECO:0000313" key="3">
    <source>
        <dbReference type="Proteomes" id="UP000479710"/>
    </source>
</evidence>
<gene>
    <name evidence="2" type="ORF">E2562_035364</name>
</gene>
<proteinExistence type="predicted"/>
<sequence>MVPANSGAAAETEDTGKIGARRRSLTTTYVTRNHGRERPAERIGEGGLPDNGEGGGPVALLGEEAVAEVEGAAAEPAMKATRLDSDWSNGERQPGLVRVAEPSGSWERRRSGGLWL</sequence>
<dbReference type="AlphaFoldDB" id="A0A6G1E7Q0"/>
<evidence type="ECO:0000256" key="1">
    <source>
        <dbReference type="SAM" id="MobiDB-lite"/>
    </source>
</evidence>
<protein>
    <submittedName>
        <fullName evidence="2">Uncharacterized protein</fullName>
    </submittedName>
</protein>
<feature type="compositionally biased region" description="Gly residues" evidence="1">
    <location>
        <begin position="45"/>
        <end position="57"/>
    </location>
</feature>
<feature type="region of interest" description="Disordered" evidence="1">
    <location>
        <begin position="83"/>
        <end position="116"/>
    </location>
</feature>
<dbReference type="EMBL" id="SPHZ02000005">
    <property type="protein sequence ID" value="KAF0920464.1"/>
    <property type="molecule type" value="Genomic_DNA"/>
</dbReference>
<organism evidence="2 3">
    <name type="scientific">Oryza meyeriana var. granulata</name>
    <dbReference type="NCBI Taxonomy" id="110450"/>
    <lineage>
        <taxon>Eukaryota</taxon>
        <taxon>Viridiplantae</taxon>
        <taxon>Streptophyta</taxon>
        <taxon>Embryophyta</taxon>
        <taxon>Tracheophyta</taxon>
        <taxon>Spermatophyta</taxon>
        <taxon>Magnoliopsida</taxon>
        <taxon>Liliopsida</taxon>
        <taxon>Poales</taxon>
        <taxon>Poaceae</taxon>
        <taxon>BOP clade</taxon>
        <taxon>Oryzoideae</taxon>
        <taxon>Oryzeae</taxon>
        <taxon>Oryzinae</taxon>
        <taxon>Oryza</taxon>
        <taxon>Oryza meyeriana</taxon>
    </lineage>
</organism>
<reference evidence="2 3" key="1">
    <citation type="submission" date="2019-11" db="EMBL/GenBank/DDBJ databases">
        <title>Whole genome sequence of Oryza granulata.</title>
        <authorList>
            <person name="Li W."/>
        </authorList>
    </citation>
    <scope>NUCLEOTIDE SEQUENCE [LARGE SCALE GENOMIC DNA]</scope>
    <source>
        <strain evidence="3">cv. Menghai</strain>
        <tissue evidence="2">Leaf</tissue>
    </source>
</reference>
<feature type="compositionally biased region" description="Basic and acidic residues" evidence="1">
    <location>
        <begin position="34"/>
        <end position="44"/>
    </location>
</feature>
<feature type="region of interest" description="Disordered" evidence="1">
    <location>
        <begin position="1"/>
        <end position="58"/>
    </location>
</feature>